<protein>
    <submittedName>
        <fullName evidence="1">Uncharacterized protein</fullName>
    </submittedName>
</protein>
<organism evidence="1 2">
    <name type="scientific">Pacificibacter marinus</name>
    <dbReference type="NCBI Taxonomy" id="658057"/>
    <lineage>
        <taxon>Bacteria</taxon>
        <taxon>Pseudomonadati</taxon>
        <taxon>Pseudomonadota</taxon>
        <taxon>Alphaproteobacteria</taxon>
        <taxon>Rhodobacterales</taxon>
        <taxon>Roseobacteraceae</taxon>
        <taxon>Pacificibacter</taxon>
    </lineage>
</organism>
<dbReference type="AlphaFoldDB" id="A0A1Y5SIG2"/>
<sequence length="217" mass="25654">MTNTISHPDSTILKKATDDAATNWEWWEDDYLYKGDFGALPILQTFSRFRGFGADYSVTRGLNSRECDEMRKWLTTFVPATELGRDQDEFNAQFVGFHEKCKVIEDNIRNELTTQKRVSLFSKLLGHWKPNEFAMWDQYARIGLRRIVGGNHYTQYKHYCRFNTDFHNLKRAWSGELSKISEERWASQTSDKDKIQERIELFMPRILDNYLVELGRS</sequence>
<keyword evidence="2" id="KW-1185">Reference proteome</keyword>
<accession>A0A1Y5SIG2</accession>
<dbReference type="OrthoDB" id="7876673at2"/>
<dbReference type="EMBL" id="FWFW01000004">
    <property type="protein sequence ID" value="SLN38570.1"/>
    <property type="molecule type" value="Genomic_DNA"/>
</dbReference>
<name>A0A1Y5SIG2_9RHOB</name>
<dbReference type="Proteomes" id="UP000193307">
    <property type="component" value="Unassembled WGS sequence"/>
</dbReference>
<evidence type="ECO:0000313" key="1">
    <source>
        <dbReference type="EMBL" id="SLN38570.1"/>
    </source>
</evidence>
<evidence type="ECO:0000313" key="2">
    <source>
        <dbReference type="Proteomes" id="UP000193307"/>
    </source>
</evidence>
<proteinExistence type="predicted"/>
<gene>
    <name evidence="1" type="ORF">PAM7971_01729</name>
</gene>
<dbReference type="RefSeq" id="WP_085848741.1">
    <property type="nucleotide sequence ID" value="NZ_FNZV01000003.1"/>
</dbReference>
<reference evidence="1 2" key="1">
    <citation type="submission" date="2017-03" db="EMBL/GenBank/DDBJ databases">
        <authorList>
            <person name="Afonso C.L."/>
            <person name="Miller P.J."/>
            <person name="Scott M.A."/>
            <person name="Spackman E."/>
            <person name="Goraichik I."/>
            <person name="Dimitrov K.M."/>
            <person name="Suarez D.L."/>
            <person name="Swayne D.E."/>
        </authorList>
    </citation>
    <scope>NUCLEOTIDE SEQUENCE [LARGE SCALE GENOMIC DNA]</scope>
    <source>
        <strain evidence="1 2">CECT 7971</strain>
    </source>
</reference>